<evidence type="ECO:0000313" key="1">
    <source>
        <dbReference type="EMBL" id="KFQ33320.1"/>
    </source>
</evidence>
<dbReference type="AlphaFoldDB" id="A0A091R0M6"/>
<evidence type="ECO:0000313" key="2">
    <source>
        <dbReference type="Proteomes" id="UP000052967"/>
    </source>
</evidence>
<dbReference type="GO" id="GO:0005849">
    <property type="term" value="C:mRNA cleavage factor complex"/>
    <property type="evidence" value="ECO:0007669"/>
    <property type="project" value="TreeGrafter"/>
</dbReference>
<protein>
    <submittedName>
        <fullName evidence="1">Pre-mRNA cleavage complex 2 protein Pcf11</fullName>
    </submittedName>
</protein>
<dbReference type="EMBL" id="KK711054">
    <property type="protein sequence ID" value="KFQ33320.1"/>
    <property type="molecule type" value="Genomic_DNA"/>
</dbReference>
<keyword evidence="2" id="KW-1185">Reference proteome</keyword>
<dbReference type="PANTHER" id="PTHR15921">
    <property type="entry name" value="PRE-MRNA CLEAVAGE COMPLEX II"/>
    <property type="match status" value="1"/>
</dbReference>
<proteinExistence type="predicted"/>
<dbReference type="GO" id="GO:0000993">
    <property type="term" value="F:RNA polymerase II complex binding"/>
    <property type="evidence" value="ECO:0007669"/>
    <property type="project" value="InterPro"/>
</dbReference>
<sequence>MRFTAPEGHAEHFDWHYHQNRAKKDARRKIPPRRWCCSETDWIELQETVDQEEGAEIPFFENTHPEAVLKAEKA</sequence>
<accession>A0A091R0M6</accession>
<dbReference type="InterPro" id="IPR045154">
    <property type="entry name" value="PCF11-like"/>
</dbReference>
<dbReference type="GO" id="GO:0003729">
    <property type="term" value="F:mRNA binding"/>
    <property type="evidence" value="ECO:0007669"/>
    <property type="project" value="InterPro"/>
</dbReference>
<reference evidence="1 2" key="1">
    <citation type="submission" date="2014-04" db="EMBL/GenBank/DDBJ databases">
        <title>Genome evolution of avian class.</title>
        <authorList>
            <person name="Zhang G."/>
            <person name="Li C."/>
        </authorList>
    </citation>
    <scope>NUCLEOTIDE SEQUENCE [LARGE SCALE GENOMIC DNA]</scope>
    <source>
        <strain evidence="1">BGI_N331</strain>
    </source>
</reference>
<dbReference type="GO" id="GO:0031124">
    <property type="term" value="P:mRNA 3'-end processing"/>
    <property type="evidence" value="ECO:0007669"/>
    <property type="project" value="InterPro"/>
</dbReference>
<dbReference type="GO" id="GO:0006369">
    <property type="term" value="P:termination of RNA polymerase II transcription"/>
    <property type="evidence" value="ECO:0007669"/>
    <property type="project" value="InterPro"/>
</dbReference>
<dbReference type="PANTHER" id="PTHR15921:SF3">
    <property type="entry name" value="PRE-MRNA CLEAVAGE COMPLEX 2 PROTEIN PCF11"/>
    <property type="match status" value="1"/>
</dbReference>
<feature type="non-terminal residue" evidence="1">
    <location>
        <position position="74"/>
    </location>
</feature>
<dbReference type="GO" id="GO:0005737">
    <property type="term" value="C:cytoplasm"/>
    <property type="evidence" value="ECO:0007669"/>
    <property type="project" value="TreeGrafter"/>
</dbReference>
<dbReference type="Proteomes" id="UP000052967">
    <property type="component" value="Unassembled WGS sequence"/>
</dbReference>
<gene>
    <name evidence="1" type="ORF">N331_02801</name>
</gene>
<name>A0A091R0M6_MERNU</name>
<organism evidence="1 2">
    <name type="scientific">Merops nubicus</name>
    <name type="common">Northern carmine bee-eater</name>
    <dbReference type="NCBI Taxonomy" id="57421"/>
    <lineage>
        <taxon>Eukaryota</taxon>
        <taxon>Metazoa</taxon>
        <taxon>Chordata</taxon>
        <taxon>Craniata</taxon>
        <taxon>Vertebrata</taxon>
        <taxon>Euteleostomi</taxon>
        <taxon>Archelosauria</taxon>
        <taxon>Archosauria</taxon>
        <taxon>Dinosauria</taxon>
        <taxon>Saurischia</taxon>
        <taxon>Theropoda</taxon>
        <taxon>Coelurosauria</taxon>
        <taxon>Aves</taxon>
        <taxon>Neognathae</taxon>
        <taxon>Neoaves</taxon>
        <taxon>Telluraves</taxon>
        <taxon>Coraciimorphae</taxon>
        <taxon>Coraciiformes</taxon>
        <taxon>Meropidae</taxon>
        <taxon>Merops</taxon>
    </lineage>
</organism>